<evidence type="ECO:0000256" key="1">
    <source>
        <dbReference type="PROSITE-ProRule" id="PRU00409"/>
    </source>
</evidence>
<dbReference type="GO" id="GO:0005524">
    <property type="term" value="F:ATP binding"/>
    <property type="evidence" value="ECO:0007669"/>
    <property type="project" value="UniProtKB-UniRule"/>
</dbReference>
<dbReference type="RefSeq" id="WP_207577467.1">
    <property type="nucleotide sequence ID" value="NZ_CP046131.1"/>
</dbReference>
<dbReference type="Gene3D" id="3.30.470.20">
    <property type="entry name" value="ATP-grasp fold, B domain"/>
    <property type="match status" value="1"/>
</dbReference>
<keyword evidence="1" id="KW-0547">Nucleotide-binding</keyword>
<proteinExistence type="predicted"/>
<dbReference type="GO" id="GO:0046872">
    <property type="term" value="F:metal ion binding"/>
    <property type="evidence" value="ECO:0007669"/>
    <property type="project" value="InterPro"/>
</dbReference>
<dbReference type="AlphaFoldDB" id="A0A3G6JCA8"/>
<dbReference type="SUPFAM" id="SSF56059">
    <property type="entry name" value="Glutathione synthetase ATP-binding domain-like"/>
    <property type="match status" value="1"/>
</dbReference>
<evidence type="ECO:0000259" key="2">
    <source>
        <dbReference type="PROSITE" id="PS50975"/>
    </source>
</evidence>
<name>A0A3G6JCA8_LACDL</name>
<reference evidence="3" key="1">
    <citation type="submission" date="2018-07" db="EMBL/GenBank/DDBJ databases">
        <authorList>
            <person name="Somerville V."/>
        </authorList>
    </citation>
    <scope>NUCLEOTIDE SEQUENCE</scope>
    <source>
        <strain evidence="3">NWC_2_2</strain>
    </source>
</reference>
<evidence type="ECO:0000313" key="3">
    <source>
        <dbReference type="EMBL" id="AZA15627.1"/>
    </source>
</evidence>
<dbReference type="EMBL" id="CP031023">
    <property type="protein sequence ID" value="AZA15627.1"/>
    <property type="molecule type" value="Genomic_DNA"/>
</dbReference>
<keyword evidence="3" id="KW-0436">Ligase</keyword>
<sequence length="393" mass="45355">MKYFIWAYNPKVVGIRPSQGISFVVPETKTEAYLELEINQIITVKGIDFQTVYPIFKQKQAEGEKIEDIFTLQEEIMDWVGVLKAIFVPGKTGVSDVLFKDKYYMRSVLKQEVTEPDFYELTENSTVESIHEGMVKPRRADSTKGISYFKAPLPLSSLKNQSGYLSDKDLLVESFVHYDRMFTVDGYTDFQGHSRFFSHEYNNKLSDFKKTGYFTLHTSSLYYQDQQLLQKLFALSQKALQALNVERDITPFHFEWFYSDKDQSFVFTEVGKRFGGAKIPKLVKQSFGVDLLEEYWKMQERRAEEIDWEQPLSPRVCSSSYVQLTNGKTMMESLEEKIPDLFTYEQNHPVGVQSQAAESIGDAFFLAQYTSKDAAASDMVSAKINKAFNEVCR</sequence>
<dbReference type="GO" id="GO:0016874">
    <property type="term" value="F:ligase activity"/>
    <property type="evidence" value="ECO:0007669"/>
    <property type="project" value="UniProtKB-KW"/>
</dbReference>
<accession>A0A3G6JCA8</accession>
<gene>
    <name evidence="3" type="ORF">DQL93_02860</name>
</gene>
<keyword evidence="1" id="KW-0067">ATP-binding</keyword>
<dbReference type="PROSITE" id="PS50975">
    <property type="entry name" value="ATP_GRASP"/>
    <property type="match status" value="1"/>
</dbReference>
<organism evidence="3">
    <name type="scientific">Lactobacillus delbrueckii subsp. lactis</name>
    <dbReference type="NCBI Taxonomy" id="29397"/>
    <lineage>
        <taxon>Bacteria</taxon>
        <taxon>Bacillati</taxon>
        <taxon>Bacillota</taxon>
        <taxon>Bacilli</taxon>
        <taxon>Lactobacillales</taxon>
        <taxon>Lactobacillaceae</taxon>
        <taxon>Lactobacillus</taxon>
    </lineage>
</organism>
<protein>
    <submittedName>
        <fullName evidence="3">Carboxylate--amine ligase</fullName>
    </submittedName>
</protein>
<feature type="domain" description="ATP-grasp" evidence="2">
    <location>
        <begin position="105"/>
        <end position="300"/>
    </location>
</feature>
<dbReference type="InterPro" id="IPR011761">
    <property type="entry name" value="ATP-grasp"/>
</dbReference>